<dbReference type="EMBL" id="CP023422">
    <property type="protein sequence ID" value="ATD61597.1"/>
    <property type="molecule type" value="Genomic_DNA"/>
</dbReference>
<accession>A0A290WXJ5</accession>
<dbReference type="KEGG" id="jsv:CNX70_16550"/>
<sequence length="84" mass="9234">MCAKKFVPYANESDVLEIGNLSIENRIDRISISGDIDLTLDKPGLALAKQLQKLLGDMVAQLEKQELPDQLPPPEVTSVANPFE</sequence>
<keyword evidence="3" id="KW-1185">Reference proteome</keyword>
<evidence type="ECO:0000313" key="3">
    <source>
        <dbReference type="Proteomes" id="UP000218437"/>
    </source>
</evidence>
<organism evidence="2 3">
    <name type="scientific">Janthinobacterium svalbardensis</name>
    <dbReference type="NCBI Taxonomy" id="368607"/>
    <lineage>
        <taxon>Bacteria</taxon>
        <taxon>Pseudomonadati</taxon>
        <taxon>Pseudomonadota</taxon>
        <taxon>Betaproteobacteria</taxon>
        <taxon>Burkholderiales</taxon>
        <taxon>Oxalobacteraceae</taxon>
        <taxon>Janthinobacterium</taxon>
    </lineage>
</organism>
<dbReference type="Proteomes" id="UP000218437">
    <property type="component" value="Chromosome"/>
</dbReference>
<reference evidence="2 3" key="1">
    <citation type="submission" date="2017-09" db="EMBL/GenBank/DDBJ databases">
        <title>Complete genome sequence of Janthinobacterium svalbardensis PAMC 27463.</title>
        <authorList>
            <person name="Cho Y.-J."/>
            <person name="Cho A."/>
            <person name="Kim O.-S."/>
            <person name="Lee J.-I."/>
        </authorList>
    </citation>
    <scope>NUCLEOTIDE SEQUENCE [LARGE SCALE GENOMIC DNA]</scope>
    <source>
        <strain evidence="2 3">PAMC 27463</strain>
    </source>
</reference>
<name>A0A290WXJ5_9BURK</name>
<dbReference type="RefSeq" id="WP_096235604.1">
    <property type="nucleotide sequence ID" value="NZ_CP023422.1"/>
</dbReference>
<gene>
    <name evidence="2" type="ORF">CNX70_16550</name>
</gene>
<evidence type="ECO:0000256" key="1">
    <source>
        <dbReference type="SAM" id="MobiDB-lite"/>
    </source>
</evidence>
<evidence type="ECO:0000313" key="2">
    <source>
        <dbReference type="EMBL" id="ATD61597.1"/>
    </source>
</evidence>
<dbReference type="AlphaFoldDB" id="A0A290WXJ5"/>
<proteinExistence type="predicted"/>
<protein>
    <submittedName>
        <fullName evidence="2">Uncharacterized protein</fullName>
    </submittedName>
</protein>
<feature type="region of interest" description="Disordered" evidence="1">
    <location>
        <begin position="65"/>
        <end position="84"/>
    </location>
</feature>